<accession>A0A1D8S745</accession>
<dbReference type="PROSITE" id="PS51684">
    <property type="entry name" value="SAM_MT_TRM5_TYW2"/>
    <property type="match status" value="1"/>
</dbReference>
<keyword evidence="1 4" id="KW-0808">Transferase</keyword>
<proteinExistence type="inferred from homology"/>
<name>A0A1D8S745_9EURY</name>
<keyword evidence="4" id="KW-0963">Cytoplasm</keyword>
<dbReference type="Pfam" id="PF25133">
    <property type="entry name" value="TYW2_N_2"/>
    <property type="match status" value="1"/>
</dbReference>
<sequence length="339" mass="36929">MSNLAAVVAKPDVEVAIASLQEEGIHDESRRLVEQDEETVAIPVTEPPAATRVRDVIEQVDPEPRASDLPTLLEARGFSPAEIEAAPSSWAVIGDVILVQFGECGRREAVAEALLELHRGADTVLHRAGIAGEKREPTVEVVAGSGDTETVHTEHGTKYALDLARVMFAPGNKTERARMGEVVEAGERVLDMFAGIGYFSLPMARAGAQVTAVEKNPTAFQYLSENARLNDVTDRLELMLGDCRDVVSVRAEAGEQYDRIVMGYYDAFEYLDPAMAVLAPGGTLHMHEATPDALLWDRPVERLETAAEAANRTVLEIDRRRVKTHSEGVTHIVLDATIE</sequence>
<evidence type="ECO:0000256" key="1">
    <source>
        <dbReference type="ARBA" id="ARBA00022679"/>
    </source>
</evidence>
<dbReference type="EMBL" id="CP016804">
    <property type="protein sequence ID" value="APE96520.1"/>
    <property type="molecule type" value="Genomic_DNA"/>
</dbReference>
<comment type="caution">
    <text evidence="4">Lacks conserved residue(s) required for the propagation of feature annotation.</text>
</comment>
<dbReference type="InterPro" id="IPR029063">
    <property type="entry name" value="SAM-dependent_MTases_sf"/>
</dbReference>
<comment type="function">
    <text evidence="4">S-adenosyl-L-methionine-dependent transferase that acts as a component of the wyosine derivatives biosynthesis pathway. Catalyzes the transfer of the alpha-amino-alpha-carboxypropyl (acp) group from S-adenosyl-L-methionine to 4-demethylwyosine (imG-14), forming 7-aminocarboxypropyl-demethylwyosine (wybutosine-86) at position 37 of tRNA(Phe).</text>
</comment>
<dbReference type="PANTHER" id="PTHR23245">
    <property type="entry name" value="TRNA METHYLTRANSFERASE"/>
    <property type="match status" value="1"/>
</dbReference>
<evidence type="ECO:0000313" key="6">
    <source>
        <dbReference type="EMBL" id="AOW81177.1"/>
    </source>
</evidence>
<reference evidence="9" key="2">
    <citation type="submission" date="2016-08" db="EMBL/GenBank/DDBJ databases">
        <title>Discovery of first anaerobic lithoheterotrophic haloarchae widely represented in hypersaline habitats.</title>
        <authorList>
            <person name="Sorokin D.Y."/>
            <person name="Kublanov I.V."/>
            <person name="Roman P."/>
            <person name="Sinninghe Damste J.S."/>
            <person name="Golyshin P.N."/>
            <person name="Rojo D."/>
            <person name="Ciordia S."/>
            <person name="Mena Md.C."/>
            <person name="Ferrer M."/>
            <person name="Smedile F."/>
            <person name="Messina E."/>
            <person name="La Cono V."/>
            <person name="Yakimov M.M."/>
        </authorList>
    </citation>
    <scope>NUCLEOTIDE SEQUENCE [LARGE SCALE GENOMIC DNA]</scope>
    <source>
        <strain evidence="9">HSR6</strain>
    </source>
</reference>
<comment type="catalytic activity">
    <reaction evidence="4">
        <text>4-demethylwyosine(37) in tRNA(Phe) + S-adenosyl-L-methionine = 4-demethyl-7-[(3S)-3-amino-3-carboxypropyl]wyosine(37) in tRNA(Phe) + S-methyl-5'-thioadenosine + H(+)</text>
        <dbReference type="Rhea" id="RHEA:36355"/>
        <dbReference type="Rhea" id="RHEA-COMP:10164"/>
        <dbReference type="Rhea" id="RHEA-COMP:10378"/>
        <dbReference type="ChEBI" id="CHEBI:15378"/>
        <dbReference type="ChEBI" id="CHEBI:17509"/>
        <dbReference type="ChEBI" id="CHEBI:59789"/>
        <dbReference type="ChEBI" id="CHEBI:64315"/>
        <dbReference type="ChEBI" id="CHEBI:73550"/>
        <dbReference type="EC" id="2.5.1.114"/>
    </reaction>
</comment>
<feature type="binding site" evidence="4">
    <location>
        <position position="214"/>
    </location>
    <ligand>
        <name>S-adenosyl-L-methionine</name>
        <dbReference type="ChEBI" id="CHEBI:59789"/>
    </ligand>
</feature>
<dbReference type="KEGG" id="hhsr:HSR6_2092"/>
<feature type="binding site" evidence="4">
    <location>
        <position position="176"/>
    </location>
    <ligand>
        <name>S-adenosyl-L-methionine</name>
        <dbReference type="ChEBI" id="CHEBI:59789"/>
    </ligand>
</feature>
<evidence type="ECO:0000313" key="8">
    <source>
        <dbReference type="Proteomes" id="UP000185608"/>
    </source>
</evidence>
<feature type="domain" description="SAM-dependent methyltransferase TRM5/TYW2-type" evidence="5">
    <location>
        <begin position="90"/>
        <end position="339"/>
    </location>
</feature>
<dbReference type="GO" id="GO:0008175">
    <property type="term" value="F:tRNA methyltransferase activity"/>
    <property type="evidence" value="ECO:0007669"/>
    <property type="project" value="TreeGrafter"/>
</dbReference>
<dbReference type="Gene3D" id="3.30.300.110">
    <property type="entry name" value="Met-10+ protein-like domains"/>
    <property type="match status" value="1"/>
</dbReference>
<feature type="binding site" evidence="4">
    <location>
        <position position="169"/>
    </location>
    <ligand>
        <name>S-adenosyl-L-methionine</name>
        <dbReference type="ChEBI" id="CHEBI:59789"/>
    </ligand>
</feature>
<dbReference type="STRING" id="1873524.HSR6_2092"/>
<keyword evidence="2 4" id="KW-0949">S-adenosyl-L-methionine</keyword>
<evidence type="ECO:0000313" key="7">
    <source>
        <dbReference type="EMBL" id="APE96520.1"/>
    </source>
</evidence>
<comment type="similarity">
    <text evidence="4">Belongs to the class I-like SAM-binding methyltransferase superfamily. TRM5/TYW2 family.</text>
</comment>
<dbReference type="GO" id="GO:0005737">
    <property type="term" value="C:cytoplasm"/>
    <property type="evidence" value="ECO:0007669"/>
    <property type="project" value="UniProtKB-SubCell"/>
</dbReference>
<keyword evidence="9" id="KW-1185">Reference proteome</keyword>
<dbReference type="PANTHER" id="PTHR23245:SF41">
    <property type="entry name" value="TRNA(PHE) (4-DEMETHYLWYOSINE(37)-C(7)) AMINOCARBOXYPROPYLTRANSFERASE"/>
    <property type="match status" value="1"/>
</dbReference>
<dbReference type="OrthoDB" id="8079at2157"/>
<dbReference type="KEGG" id="halh:HTSR_2016"/>
<dbReference type="GeneID" id="30418623"/>
<reference evidence="7" key="3">
    <citation type="journal article" date="2017" name="ISME J.">
        <title>Discovery of anaerobic lithoheterotrophic haloarchaea, ubiquitous in hypersaline habitats.</title>
        <authorList>
            <person name="Sorokin D.Y."/>
            <person name="Messina E."/>
            <person name="Smedile F."/>
            <person name="Roman P."/>
            <person name="Damste J.S.S."/>
            <person name="Ciordia S."/>
            <person name="Mena M.C."/>
            <person name="Ferrer M."/>
            <person name="Golyshin P.N."/>
            <person name="Kublanov I.V."/>
            <person name="Samarov N.I."/>
            <person name="Toshchakov S.V."/>
            <person name="La Cono V."/>
            <person name="Yakimov M.M."/>
        </authorList>
    </citation>
    <scope>NUCLEOTIDE SEQUENCE</scope>
    <source>
        <strain evidence="7">HSR6</strain>
    </source>
</reference>
<dbReference type="GO" id="GO:0030488">
    <property type="term" value="P:tRNA methylation"/>
    <property type="evidence" value="ECO:0007669"/>
    <property type="project" value="TreeGrafter"/>
</dbReference>
<dbReference type="InterPro" id="IPR056743">
    <property type="entry name" value="TRM5-TYW2-like_MTfase"/>
</dbReference>
<evidence type="ECO:0000256" key="3">
    <source>
        <dbReference type="ARBA" id="ARBA00022694"/>
    </source>
</evidence>
<dbReference type="GO" id="GO:0102522">
    <property type="term" value="F:tRNA 4-demethylwyosine alpha-amino-alpha-carboxypropyltransferase activity"/>
    <property type="evidence" value="ECO:0007669"/>
    <property type="project" value="UniProtKB-EC"/>
</dbReference>
<dbReference type="HAMAP" id="MF_01922">
    <property type="entry name" value="TYW2_archaea"/>
    <property type="match status" value="1"/>
</dbReference>
<gene>
    <name evidence="4" type="primary">taw2</name>
    <name evidence="7" type="ORF">HSR6_2092</name>
    <name evidence="6" type="ORF">HTSR_2016</name>
</gene>
<dbReference type="SUPFAM" id="SSF53335">
    <property type="entry name" value="S-adenosyl-L-methionine-dependent methyltransferases"/>
    <property type="match status" value="1"/>
</dbReference>
<dbReference type="InterPro" id="IPR030382">
    <property type="entry name" value="MeTrfase_TRM5/TYW2"/>
</dbReference>
<dbReference type="EMBL" id="CP016070">
    <property type="protein sequence ID" value="AOW81177.1"/>
    <property type="molecule type" value="Genomic_DNA"/>
</dbReference>
<evidence type="ECO:0000256" key="2">
    <source>
        <dbReference type="ARBA" id="ARBA00022691"/>
    </source>
</evidence>
<protein>
    <recommendedName>
        <fullName evidence="4">tRNA(Phe) (4-demethylwyosine(37)-C(7)) aminocarboxypropyltransferase</fullName>
        <ecNumber evidence="4">2.5.1.114</ecNumber>
    </recommendedName>
    <alternativeName>
        <fullName evidence="4">tRNA wyosine derivatives biosynthesis protein Taw2</fullName>
    </alternativeName>
</protein>
<evidence type="ECO:0000256" key="4">
    <source>
        <dbReference type="HAMAP-Rule" id="MF_01922"/>
    </source>
</evidence>
<keyword evidence="6" id="KW-0489">Methyltransferase</keyword>
<accession>A0A1J1AFH1</accession>
<comment type="subcellular location">
    <subcellularLocation>
        <location evidence="4">Cytoplasm</location>
    </subcellularLocation>
</comment>
<evidence type="ECO:0000259" key="5">
    <source>
        <dbReference type="PROSITE" id="PS51684"/>
    </source>
</evidence>
<dbReference type="EC" id="2.5.1.114" evidence="4"/>
<reference evidence="6 8" key="1">
    <citation type="submission" date="2016-06" db="EMBL/GenBank/DDBJ databases">
        <title>Discovery of anaerobic lithoheterotrophic haloarchaeon capable of sulfur respiration by hydrogen and formate.</title>
        <authorList>
            <person name="Sorokin D.Y."/>
            <person name="Kublanov I.V."/>
            <person name="Roman P."/>
            <person name="Sinninghe Damste J.S."/>
            <person name="Golyshin P.N."/>
            <person name="Rojo D."/>
            <person name="Ciordia S."/>
            <person name="Mena Md.C."/>
            <person name="Ferrer M."/>
            <person name="Smedile F."/>
            <person name="Messina E."/>
            <person name="La Cono V."/>
            <person name="Yakimov M.M."/>
        </authorList>
    </citation>
    <scope>NUCLEOTIDE SEQUENCE [LARGE SCALE GENOMIC DNA]</scope>
    <source>
        <strain evidence="6 8">HTSR1</strain>
    </source>
</reference>
<keyword evidence="3 4" id="KW-0819">tRNA processing</keyword>
<dbReference type="Pfam" id="PF02475">
    <property type="entry name" value="TRM5-TYW2_MTfase"/>
    <property type="match status" value="1"/>
</dbReference>
<dbReference type="Proteomes" id="UP000185608">
    <property type="component" value="Chromosome"/>
</dbReference>
<evidence type="ECO:0000313" key="9">
    <source>
        <dbReference type="Proteomes" id="UP000186165"/>
    </source>
</evidence>
<dbReference type="Proteomes" id="UP000186165">
    <property type="component" value="Chromosome"/>
</dbReference>
<dbReference type="RefSeq" id="WP_070365820.1">
    <property type="nucleotide sequence ID" value="NZ_CP016070.1"/>
</dbReference>
<dbReference type="CDD" id="cd02440">
    <property type="entry name" value="AdoMet_MTases"/>
    <property type="match status" value="1"/>
</dbReference>
<dbReference type="PATRIC" id="fig|1855411.3.peg.2020"/>
<dbReference type="AlphaFoldDB" id="A0A1D8S745"/>
<dbReference type="InterPro" id="IPR056744">
    <property type="entry name" value="TRM5/TYW2-like_N"/>
</dbReference>
<dbReference type="Gene3D" id="3.40.50.150">
    <property type="entry name" value="Vaccinia Virus protein VP39"/>
    <property type="match status" value="1"/>
</dbReference>
<dbReference type="InterPro" id="IPR030867">
    <property type="entry name" value="TYW2_archaea"/>
</dbReference>
<organism evidence="6 8">
    <name type="scientific">Halodesulfurarchaeum formicicum</name>
    <dbReference type="NCBI Taxonomy" id="1873524"/>
    <lineage>
        <taxon>Archaea</taxon>
        <taxon>Methanobacteriati</taxon>
        <taxon>Methanobacteriota</taxon>
        <taxon>Stenosarchaea group</taxon>
        <taxon>Halobacteria</taxon>
        <taxon>Halobacteriales</taxon>
        <taxon>Halobacteriaceae</taxon>
        <taxon>Halodesulfurarchaeum</taxon>
    </lineage>
</organism>